<sequence length="236" mass="24526">MVNVPPAGTQAGIPSPGSHTLLGQEDQHGISPAVTSPIDTQASGSSFIVFNGGYASNTEPPTDNKGNTWTPLGPPVVYNGYGGAFDIKAYISLSARGGAAHTVSIVKNGYAAGELSLPFVELRNAGILQDIAQNYPAQGPRATSGRVITTGPATLIALWWGDAPHLVNSAIPGNGFTLIDSFVDLPPNSGVQVAVAYRQVGGPGTYDVTWTQSPDQGAVLWLLAFESDFIFVNGFE</sequence>
<feature type="region of interest" description="Disordered" evidence="1">
    <location>
        <begin position="1"/>
        <end position="36"/>
    </location>
</feature>
<evidence type="ECO:0000256" key="1">
    <source>
        <dbReference type="SAM" id="MobiDB-lite"/>
    </source>
</evidence>
<dbReference type="Proteomes" id="UP001501523">
    <property type="component" value="Unassembled WGS sequence"/>
</dbReference>
<evidence type="ECO:0000313" key="3">
    <source>
        <dbReference type="Proteomes" id="UP001501523"/>
    </source>
</evidence>
<evidence type="ECO:0000313" key="2">
    <source>
        <dbReference type="EMBL" id="GAA0717941.1"/>
    </source>
</evidence>
<dbReference type="EMBL" id="BAAAEU010000015">
    <property type="protein sequence ID" value="GAA0717941.1"/>
    <property type="molecule type" value="Genomic_DNA"/>
</dbReference>
<comment type="caution">
    <text evidence="2">The sequence shown here is derived from an EMBL/GenBank/DDBJ whole genome shotgun (WGS) entry which is preliminary data.</text>
</comment>
<organism evidence="2 3">
    <name type="scientific">Dokdonella soli</name>
    <dbReference type="NCBI Taxonomy" id="529810"/>
    <lineage>
        <taxon>Bacteria</taxon>
        <taxon>Pseudomonadati</taxon>
        <taxon>Pseudomonadota</taxon>
        <taxon>Gammaproteobacteria</taxon>
        <taxon>Lysobacterales</taxon>
        <taxon>Rhodanobacteraceae</taxon>
        <taxon>Dokdonella</taxon>
    </lineage>
</organism>
<proteinExistence type="predicted"/>
<protein>
    <submittedName>
        <fullName evidence="2">Uncharacterized protein</fullName>
    </submittedName>
</protein>
<name>A0ABP3TXQ9_9GAMM</name>
<reference evidence="3" key="1">
    <citation type="journal article" date="2019" name="Int. J. Syst. Evol. Microbiol.">
        <title>The Global Catalogue of Microorganisms (GCM) 10K type strain sequencing project: providing services to taxonomists for standard genome sequencing and annotation.</title>
        <authorList>
            <consortium name="The Broad Institute Genomics Platform"/>
            <consortium name="The Broad Institute Genome Sequencing Center for Infectious Disease"/>
            <person name="Wu L."/>
            <person name="Ma J."/>
        </authorList>
    </citation>
    <scope>NUCLEOTIDE SEQUENCE [LARGE SCALE GENOMIC DNA]</scope>
    <source>
        <strain evidence="3">JCM 15421</strain>
    </source>
</reference>
<gene>
    <name evidence="2" type="ORF">GCM10009105_25380</name>
</gene>
<dbReference type="RefSeq" id="WP_343791674.1">
    <property type="nucleotide sequence ID" value="NZ_BAAAEU010000015.1"/>
</dbReference>
<accession>A0ABP3TXQ9</accession>
<keyword evidence="3" id="KW-1185">Reference proteome</keyword>